<comment type="caution">
    <text evidence="9">The sequence shown here is derived from an EMBL/GenBank/DDBJ whole genome shotgun (WGS) entry which is preliminary data.</text>
</comment>
<dbReference type="Pfam" id="PF00155">
    <property type="entry name" value="Aminotran_1_2"/>
    <property type="match status" value="1"/>
</dbReference>
<dbReference type="GO" id="GO:0003677">
    <property type="term" value="F:DNA binding"/>
    <property type="evidence" value="ECO:0007669"/>
    <property type="project" value="UniProtKB-KW"/>
</dbReference>
<dbReference type="CDD" id="cd07377">
    <property type="entry name" value="WHTH_GntR"/>
    <property type="match status" value="1"/>
</dbReference>
<dbReference type="PANTHER" id="PTHR46577:SF1">
    <property type="entry name" value="HTH-TYPE TRANSCRIPTIONAL REGULATORY PROTEIN GABR"/>
    <property type="match status" value="1"/>
</dbReference>
<evidence type="ECO:0000313" key="10">
    <source>
        <dbReference type="Proteomes" id="UP000448943"/>
    </source>
</evidence>
<comment type="similarity">
    <text evidence="2">In the C-terminal section; belongs to the class-I pyridoxal-phosphate-dependent aminotransferase family.</text>
</comment>
<keyword evidence="7" id="KW-0804">Transcription</keyword>
<evidence type="ECO:0000256" key="2">
    <source>
        <dbReference type="ARBA" id="ARBA00005384"/>
    </source>
</evidence>
<name>A0A6N9PXT3_9BACL</name>
<dbReference type="Proteomes" id="UP000448943">
    <property type="component" value="Unassembled WGS sequence"/>
</dbReference>
<dbReference type="InterPro" id="IPR036388">
    <property type="entry name" value="WH-like_DNA-bd_sf"/>
</dbReference>
<dbReference type="InterPro" id="IPR000524">
    <property type="entry name" value="Tscrpt_reg_HTH_GntR"/>
</dbReference>
<reference evidence="9 10" key="1">
    <citation type="submission" date="2019-01" db="EMBL/GenBank/DDBJ databases">
        <title>Chengkuizengella sp. nov., isolated from deep-sea sediment of East Pacific Ocean.</title>
        <authorList>
            <person name="Yang J."/>
            <person name="Lai Q."/>
            <person name="Shao Z."/>
        </authorList>
    </citation>
    <scope>NUCLEOTIDE SEQUENCE [LARGE SCALE GENOMIC DNA]</scope>
    <source>
        <strain evidence="9 10">YPA3-1-1</strain>
    </source>
</reference>
<evidence type="ECO:0000313" key="9">
    <source>
        <dbReference type="EMBL" id="NBI27716.1"/>
    </source>
</evidence>
<dbReference type="SMART" id="SM00345">
    <property type="entry name" value="HTH_GNTR"/>
    <property type="match status" value="1"/>
</dbReference>
<dbReference type="InterPro" id="IPR015424">
    <property type="entry name" value="PyrdxlP-dep_Trfase"/>
</dbReference>
<accession>A0A6N9PXT3</accession>
<dbReference type="Pfam" id="PF00392">
    <property type="entry name" value="GntR"/>
    <property type="match status" value="1"/>
</dbReference>
<dbReference type="InterPro" id="IPR015421">
    <property type="entry name" value="PyrdxlP-dep_Trfase_major"/>
</dbReference>
<proteinExistence type="inferred from homology"/>
<dbReference type="SUPFAM" id="SSF46785">
    <property type="entry name" value="Winged helix' DNA-binding domain"/>
    <property type="match status" value="1"/>
</dbReference>
<evidence type="ECO:0000256" key="5">
    <source>
        <dbReference type="ARBA" id="ARBA00023015"/>
    </source>
</evidence>
<evidence type="ECO:0000256" key="6">
    <source>
        <dbReference type="ARBA" id="ARBA00023125"/>
    </source>
</evidence>
<dbReference type="InterPro" id="IPR004839">
    <property type="entry name" value="Aminotransferase_I/II_large"/>
</dbReference>
<dbReference type="SUPFAM" id="SSF53383">
    <property type="entry name" value="PLP-dependent transferases"/>
    <property type="match status" value="1"/>
</dbReference>
<evidence type="ECO:0000259" key="8">
    <source>
        <dbReference type="PROSITE" id="PS50949"/>
    </source>
</evidence>
<dbReference type="EMBL" id="SIJB01000005">
    <property type="protein sequence ID" value="NBI27716.1"/>
    <property type="molecule type" value="Genomic_DNA"/>
</dbReference>
<keyword evidence="9" id="KW-0808">Transferase</keyword>
<keyword evidence="5" id="KW-0805">Transcription regulation</keyword>
<keyword evidence="10" id="KW-1185">Reference proteome</keyword>
<dbReference type="GO" id="GO:0030170">
    <property type="term" value="F:pyridoxal phosphate binding"/>
    <property type="evidence" value="ECO:0007669"/>
    <property type="project" value="InterPro"/>
</dbReference>
<comment type="cofactor">
    <cofactor evidence="1">
        <name>pyridoxal 5'-phosphate</name>
        <dbReference type="ChEBI" id="CHEBI:597326"/>
    </cofactor>
</comment>
<evidence type="ECO:0000256" key="1">
    <source>
        <dbReference type="ARBA" id="ARBA00001933"/>
    </source>
</evidence>
<dbReference type="AlphaFoldDB" id="A0A6N9PXT3"/>
<dbReference type="InterPro" id="IPR036390">
    <property type="entry name" value="WH_DNA-bd_sf"/>
</dbReference>
<evidence type="ECO:0000256" key="3">
    <source>
        <dbReference type="ARBA" id="ARBA00022576"/>
    </source>
</evidence>
<dbReference type="GO" id="GO:0003700">
    <property type="term" value="F:DNA-binding transcription factor activity"/>
    <property type="evidence" value="ECO:0007669"/>
    <property type="project" value="InterPro"/>
</dbReference>
<evidence type="ECO:0000256" key="7">
    <source>
        <dbReference type="ARBA" id="ARBA00023163"/>
    </source>
</evidence>
<protein>
    <submittedName>
        <fullName evidence="9">PLP-dependent aminotransferase family protein</fullName>
    </submittedName>
</protein>
<keyword evidence="4" id="KW-0663">Pyridoxal phosphate</keyword>
<dbReference type="InterPro" id="IPR051446">
    <property type="entry name" value="HTH_trans_reg/aminotransferase"/>
</dbReference>
<dbReference type="PANTHER" id="PTHR46577">
    <property type="entry name" value="HTH-TYPE TRANSCRIPTIONAL REGULATORY PROTEIN GABR"/>
    <property type="match status" value="1"/>
</dbReference>
<dbReference type="PROSITE" id="PS50949">
    <property type="entry name" value="HTH_GNTR"/>
    <property type="match status" value="1"/>
</dbReference>
<keyword evidence="6" id="KW-0238">DNA-binding</keyword>
<evidence type="ECO:0000256" key="4">
    <source>
        <dbReference type="ARBA" id="ARBA00022898"/>
    </source>
</evidence>
<keyword evidence="3 9" id="KW-0032">Aminotransferase</keyword>
<dbReference type="Gene3D" id="3.40.640.10">
    <property type="entry name" value="Type I PLP-dependent aspartate aminotransferase-like (Major domain)"/>
    <property type="match status" value="1"/>
</dbReference>
<feature type="domain" description="HTH gntR-type" evidence="8">
    <location>
        <begin position="19"/>
        <end position="87"/>
    </location>
</feature>
<dbReference type="GO" id="GO:0008483">
    <property type="term" value="F:transaminase activity"/>
    <property type="evidence" value="ECO:0007669"/>
    <property type="project" value="UniProtKB-KW"/>
</dbReference>
<gene>
    <name evidence="9" type="ORF">ERL59_01915</name>
</gene>
<dbReference type="Gene3D" id="1.10.10.10">
    <property type="entry name" value="Winged helix-like DNA-binding domain superfamily/Winged helix DNA-binding domain"/>
    <property type="match status" value="1"/>
</dbReference>
<dbReference type="CDD" id="cd00609">
    <property type="entry name" value="AAT_like"/>
    <property type="match status" value="1"/>
</dbReference>
<sequence>MIYLMDFHIPLNRYLQKYRYKYAALYHAIHDEIVTGKLKKGIKLPSTRQLANNYEISRGIVNQVYEMLTAEGYLSSEVGKGTFIIYEGTQKELQPSHTYKIRISDWAQRLSKLKAHSDSVTSAYEKEKKYIHFKVGSPDLSDFPFKTWHRCLYAQIRETAAQSIHDMNHTEGYLPLRKSISHHLLKTRGIQSTPEEIIIVNGSMQAIALCSQLLINPEDKVIVENPCYKGIHQAIKAVGGISIPMNVEKDGIQLQINNWESKLVFLTPSRQYPTGVVLNLSKRQKILEWAQKNNALIIEDDYDSEFRFRGRPIEPLKVLDHQDRVIYIGTFSKTMKTELRIGYVVLPKQLVQLFHHSKQLYEPYATGILEQRALSSFINQGNYERHLRKMTRLYQSKHLMCLNMLKSKLSHLFMFNESDAGLHIYGKWLLSSEKYDILKQKCGEKGVYWTDSTNMDLSSHSHKQRTACFGFSHLSIEDIKIGINLIASIEETHHLFDHA</sequence>
<organism evidence="9 10">
    <name type="scientific">Chengkuizengella marina</name>
    <dbReference type="NCBI Taxonomy" id="2507566"/>
    <lineage>
        <taxon>Bacteria</taxon>
        <taxon>Bacillati</taxon>
        <taxon>Bacillota</taxon>
        <taxon>Bacilli</taxon>
        <taxon>Bacillales</taxon>
        <taxon>Paenibacillaceae</taxon>
        <taxon>Chengkuizengella</taxon>
    </lineage>
</organism>
<dbReference type="PRINTS" id="PR00035">
    <property type="entry name" value="HTHGNTR"/>
</dbReference>